<evidence type="ECO:0000313" key="3">
    <source>
        <dbReference type="Proteomes" id="UP000199701"/>
    </source>
</evidence>
<dbReference type="EMBL" id="FOJI01000008">
    <property type="protein sequence ID" value="SEW28332.1"/>
    <property type="molecule type" value="Genomic_DNA"/>
</dbReference>
<dbReference type="STRING" id="99656.SAMN05421659_108144"/>
<dbReference type="InterPro" id="IPR001539">
    <property type="entry name" value="Peptidase_U32"/>
</dbReference>
<dbReference type="OrthoDB" id="9807498at2"/>
<dbReference type="PANTHER" id="PTHR30217">
    <property type="entry name" value="PEPTIDASE U32 FAMILY"/>
    <property type="match status" value="1"/>
</dbReference>
<dbReference type="PANTHER" id="PTHR30217:SF10">
    <property type="entry name" value="23S RRNA 5-HYDROXYCYTIDINE C2501 SYNTHASE"/>
    <property type="match status" value="1"/>
</dbReference>
<evidence type="ECO:0000259" key="1">
    <source>
        <dbReference type="Pfam" id="PF12392"/>
    </source>
</evidence>
<dbReference type="Pfam" id="PF01136">
    <property type="entry name" value="Peptidase_U32"/>
    <property type="match status" value="1"/>
</dbReference>
<accession>A0A1I0QMM6</accession>
<dbReference type="RefSeq" id="WP_092454161.1">
    <property type="nucleotide sequence ID" value="NZ_FOJI01000008.1"/>
</dbReference>
<dbReference type="InterPro" id="IPR020988">
    <property type="entry name" value="Pept_U32_collagenase"/>
</dbReference>
<dbReference type="GO" id="GO:0008233">
    <property type="term" value="F:peptidase activity"/>
    <property type="evidence" value="ECO:0007669"/>
    <property type="project" value="UniProtKB-KW"/>
</dbReference>
<organism evidence="2 3">
    <name type="scientific">[Clostridium] fimetarium</name>
    <dbReference type="NCBI Taxonomy" id="99656"/>
    <lineage>
        <taxon>Bacteria</taxon>
        <taxon>Bacillati</taxon>
        <taxon>Bacillota</taxon>
        <taxon>Clostridia</taxon>
        <taxon>Lachnospirales</taxon>
        <taxon>Lachnospiraceae</taxon>
    </lineage>
</organism>
<dbReference type="GO" id="GO:0006508">
    <property type="term" value="P:proteolysis"/>
    <property type="evidence" value="ECO:0007669"/>
    <property type="project" value="UniProtKB-KW"/>
</dbReference>
<keyword evidence="2" id="KW-0378">Hydrolase</keyword>
<reference evidence="2 3" key="1">
    <citation type="submission" date="2016-10" db="EMBL/GenBank/DDBJ databases">
        <authorList>
            <person name="de Groot N.N."/>
        </authorList>
    </citation>
    <scope>NUCLEOTIDE SEQUENCE [LARGE SCALE GENOMIC DNA]</scope>
    <source>
        <strain evidence="2 3">DSM 9179</strain>
    </source>
</reference>
<sequence>MKKNIEVLSPAGSYDSFLAAINAGADAIYLGGSAFGARAFSNNFSEEELLRALDVAHIHDKKVYLTVNTLLKNNEMSEQLYSYLKPYYENGLDAVIVQDMGVLNFVKEYFPQLHIHASTQMSTTGALGAKLLKELGASRIVTARELNIGEIKDIDNNVDIEIEGFVHGALCYCYSGQCLMSSLIGGRSGNRGRCAQPCRLPYDVIKNDSVIGNDNEKYVLSPKDMCSLSILPQVIDAGVDSLKIEGRMKSSEYTAGVVSMYRKYVDKYLENGSNKYKVSDADMNTLKDLYNRGGFTNGYYVDETGKSMISLTRPNHQGTKALEVISNNKGCINCRVLEDLDGGDVFEIGNDFAYTNKYKVSKNDKIILNVPHKYDLKNGDIIYRTKNNALMDEIKTKYIDTQKKELLEGKLELFIGDPASLSICLLDSNGKVRASATTREDIIEPAMKQPMDIERVKKQLSKTGGTRYTFENLTVHMDDNIFIPIQKLNDLRRNAIEAMEKQLCDSYKRSCESDHSLLIKTNFAKADGYNISKADNNIKINVSLENKGLLDTVLSYKDIEGIYLELSEYQDILELANAVLECKKLEKKVYFIMPHIFRLKAKKYFDDNIKEILELKADGFVIKNLEEIQYFRNYIENIEKTDNNIVINLILDYNVYTFNSLARDEYKKLEMQDKLRILYDTAPIELNEKELKHLNIFDSELVVYGYIPMMISTQCVNKTVGYCDAKKTVIYLKDRKNKKFAIKNNCTYCYNTIYNTSPIYIIDKTSEVLSLAPKKVRIILTYEDKNTAREVIEDAIKAYVMHENVENSLKDFTRGHFLRGVD</sequence>
<dbReference type="PROSITE" id="PS01276">
    <property type="entry name" value="PEPTIDASE_U32"/>
    <property type="match status" value="1"/>
</dbReference>
<gene>
    <name evidence="2" type="ORF">SAMN05421659_108144</name>
</gene>
<proteinExistence type="predicted"/>
<dbReference type="Proteomes" id="UP000199701">
    <property type="component" value="Unassembled WGS sequence"/>
</dbReference>
<evidence type="ECO:0000313" key="2">
    <source>
        <dbReference type="EMBL" id="SEW28332.1"/>
    </source>
</evidence>
<keyword evidence="2" id="KW-0645">Protease</keyword>
<dbReference type="Pfam" id="PF12392">
    <property type="entry name" value="DUF3656"/>
    <property type="match status" value="1"/>
</dbReference>
<name>A0A1I0QMM6_9FIRM</name>
<feature type="domain" description="Peptidase U32 collagenase" evidence="1">
    <location>
        <begin position="382"/>
        <end position="503"/>
    </location>
</feature>
<dbReference type="AlphaFoldDB" id="A0A1I0QMM6"/>
<keyword evidence="3" id="KW-1185">Reference proteome</keyword>
<protein>
    <submittedName>
        <fullName evidence="2">Putative protease</fullName>
    </submittedName>
</protein>
<dbReference type="InterPro" id="IPR051454">
    <property type="entry name" value="RNA/ubiquinone_mod_enzymes"/>
</dbReference>